<gene>
    <name evidence="1" type="ORF">ERS013200_01511</name>
</gene>
<organism evidence="1 2">
    <name type="scientific">Vibrio cholerae</name>
    <dbReference type="NCBI Taxonomy" id="666"/>
    <lineage>
        <taxon>Bacteria</taxon>
        <taxon>Pseudomonadati</taxon>
        <taxon>Pseudomonadota</taxon>
        <taxon>Gammaproteobacteria</taxon>
        <taxon>Vibrionales</taxon>
        <taxon>Vibrionaceae</taxon>
        <taxon>Vibrio</taxon>
    </lineage>
</organism>
<dbReference type="EMBL" id="CWQY01000007">
    <property type="protein sequence ID" value="CSC47949.1"/>
    <property type="molecule type" value="Genomic_DNA"/>
</dbReference>
<proteinExistence type="predicted"/>
<evidence type="ECO:0000313" key="2">
    <source>
        <dbReference type="Proteomes" id="UP000041770"/>
    </source>
</evidence>
<dbReference type="Proteomes" id="UP000041770">
    <property type="component" value="Unassembled WGS sequence"/>
</dbReference>
<accession>A0A655YQU9</accession>
<evidence type="ECO:0000313" key="1">
    <source>
        <dbReference type="EMBL" id="CSC47949.1"/>
    </source>
</evidence>
<protein>
    <submittedName>
        <fullName evidence="1">Uncharacterized protein</fullName>
    </submittedName>
</protein>
<reference evidence="1 2" key="1">
    <citation type="submission" date="2015-07" db="EMBL/GenBank/DDBJ databases">
        <authorList>
            <consortium name="Pathogen Informatics"/>
        </authorList>
    </citation>
    <scope>NUCLEOTIDE SEQUENCE [LARGE SCALE GENOMIC DNA]</scope>
    <source>
        <strain evidence="1 2">A316</strain>
    </source>
</reference>
<name>A0A655YQU9_VIBCL</name>
<dbReference type="AlphaFoldDB" id="A0A655YQU9"/>
<sequence>MISNAGMRFFMLSKGSPMPIITTLVIGRRPVSFSRPISRAARQT</sequence>